<reference evidence="1 2" key="1">
    <citation type="submission" date="2020-12" db="EMBL/GenBank/DDBJ databases">
        <title>Revised draft genomes of Rhodomicrobium vannielii ATCC 17100 and Rhodomicrobium udaipurense JA643.</title>
        <authorList>
            <person name="Conners E.M."/>
            <person name="Davenport E.J."/>
            <person name="Bose A."/>
        </authorList>
    </citation>
    <scope>NUCLEOTIDE SEQUENCE [LARGE SCALE GENOMIC DNA]</scope>
    <source>
        <strain evidence="1 2">JA643</strain>
    </source>
</reference>
<dbReference type="RefSeq" id="WP_155955306.1">
    <property type="nucleotide sequence ID" value="NZ_JAEMUK010000088.1"/>
</dbReference>
<name>A0A8I1GJU2_9HYPH</name>
<proteinExistence type="predicted"/>
<comment type="caution">
    <text evidence="1">The sequence shown here is derived from an EMBL/GenBank/DDBJ whole genome shotgun (WGS) entry which is preliminary data.</text>
</comment>
<organism evidence="1 2">
    <name type="scientific">Rhodomicrobium udaipurense</name>
    <dbReference type="NCBI Taxonomy" id="1202716"/>
    <lineage>
        <taxon>Bacteria</taxon>
        <taxon>Pseudomonadati</taxon>
        <taxon>Pseudomonadota</taxon>
        <taxon>Alphaproteobacteria</taxon>
        <taxon>Hyphomicrobiales</taxon>
        <taxon>Hyphomicrobiaceae</taxon>
        <taxon>Rhodomicrobium</taxon>
    </lineage>
</organism>
<dbReference type="Proteomes" id="UP000623250">
    <property type="component" value="Unassembled WGS sequence"/>
</dbReference>
<accession>A0A8I1GJU2</accession>
<keyword evidence="2" id="KW-1185">Reference proteome</keyword>
<dbReference type="AlphaFoldDB" id="A0A8I1GJU2"/>
<protein>
    <submittedName>
        <fullName evidence="1">Uncharacterized protein</fullName>
    </submittedName>
</protein>
<dbReference type="EMBL" id="JAEMUK010000088">
    <property type="protein sequence ID" value="MBJ7545167.1"/>
    <property type="molecule type" value="Genomic_DNA"/>
</dbReference>
<sequence>MSIEAPASQSVRPRLNRRSLEAIRVLEACGRFTLARFGERERDMLKARGRNPL</sequence>
<evidence type="ECO:0000313" key="2">
    <source>
        <dbReference type="Proteomes" id="UP000623250"/>
    </source>
</evidence>
<gene>
    <name evidence="1" type="ORF">JDN41_16570</name>
</gene>
<evidence type="ECO:0000313" key="1">
    <source>
        <dbReference type="EMBL" id="MBJ7545167.1"/>
    </source>
</evidence>